<evidence type="ECO:0000313" key="2">
    <source>
        <dbReference type="Proteomes" id="UP000198680"/>
    </source>
</evidence>
<evidence type="ECO:0008006" key="3">
    <source>
        <dbReference type="Google" id="ProtNLM"/>
    </source>
</evidence>
<keyword evidence="2" id="KW-1185">Reference proteome</keyword>
<dbReference type="RefSeq" id="WP_245700190.1">
    <property type="nucleotide sequence ID" value="NZ_FNHE01000003.1"/>
</dbReference>
<gene>
    <name evidence="1" type="ORF">SAMN05660642_01391</name>
</gene>
<sequence length="76" mass="7204">MSTAVGARVAEAGGTVGAVSATQDTTSGVLYPEGQAEVATALADALGLTGAAQVGDVERVTVVIGAGDAARLACAD</sequence>
<protein>
    <recommendedName>
        <fullName evidence="3">LytR cell envelope-related transcriptional attenuator</fullName>
    </recommendedName>
</protein>
<reference evidence="2" key="1">
    <citation type="submission" date="2016-10" db="EMBL/GenBank/DDBJ databases">
        <authorList>
            <person name="Varghese N."/>
            <person name="Submissions S."/>
        </authorList>
    </citation>
    <scope>NUCLEOTIDE SEQUENCE [LARGE SCALE GENOMIC DNA]</scope>
    <source>
        <strain evidence="2">DSM 45419</strain>
    </source>
</reference>
<dbReference type="AlphaFoldDB" id="A0A1G9PXL7"/>
<proteinExistence type="predicted"/>
<dbReference type="Proteomes" id="UP000198680">
    <property type="component" value="Unassembled WGS sequence"/>
</dbReference>
<accession>A0A1G9PXL7</accession>
<name>A0A1G9PXL7_9ACTN</name>
<evidence type="ECO:0000313" key="1">
    <source>
        <dbReference type="EMBL" id="SDM02957.1"/>
    </source>
</evidence>
<dbReference type="EMBL" id="FNHE01000003">
    <property type="protein sequence ID" value="SDM02957.1"/>
    <property type="molecule type" value="Genomic_DNA"/>
</dbReference>
<dbReference type="STRING" id="1137991.SAMN05660642_01391"/>
<organism evidence="1 2">
    <name type="scientific">Geodermatophilus siccatus</name>
    <dbReference type="NCBI Taxonomy" id="1137991"/>
    <lineage>
        <taxon>Bacteria</taxon>
        <taxon>Bacillati</taxon>
        <taxon>Actinomycetota</taxon>
        <taxon>Actinomycetes</taxon>
        <taxon>Geodermatophilales</taxon>
        <taxon>Geodermatophilaceae</taxon>
        <taxon>Geodermatophilus</taxon>
    </lineage>
</organism>